<gene>
    <name evidence="5" type="ORF">LI194_09700</name>
</gene>
<dbReference type="InterPro" id="IPR037038">
    <property type="entry name" value="HepT-like_sf"/>
</dbReference>
<dbReference type="GO" id="GO:0004540">
    <property type="term" value="F:RNA nuclease activity"/>
    <property type="evidence" value="ECO:0007669"/>
    <property type="project" value="InterPro"/>
</dbReference>
<keyword evidence="3" id="KW-0378">Hydrolase</keyword>
<name>A0AAP2Q6V7_PARDI</name>
<dbReference type="RefSeq" id="WP_227154232.1">
    <property type="nucleotide sequence ID" value="NZ_JAJCIL010000007.1"/>
</dbReference>
<comment type="similarity">
    <text evidence="4">Belongs to the HepT RNase toxin family.</text>
</comment>
<evidence type="ECO:0000256" key="3">
    <source>
        <dbReference type="ARBA" id="ARBA00022801"/>
    </source>
</evidence>
<proteinExistence type="inferred from homology"/>
<dbReference type="AlphaFoldDB" id="A0AAP2Q6V7"/>
<sequence length="46" mass="5530">MAWNEVIGMRHVLVHGYYQIRDEIVWGTIQTDLFPLKDKIERLLCK</sequence>
<protein>
    <submittedName>
        <fullName evidence="5">DUF86 domain-containing protein</fullName>
    </submittedName>
</protein>
<dbReference type="Proteomes" id="UP001198806">
    <property type="component" value="Unassembled WGS sequence"/>
</dbReference>
<evidence type="ECO:0000256" key="1">
    <source>
        <dbReference type="ARBA" id="ARBA00022649"/>
    </source>
</evidence>
<evidence type="ECO:0000256" key="2">
    <source>
        <dbReference type="ARBA" id="ARBA00022722"/>
    </source>
</evidence>
<evidence type="ECO:0000313" key="6">
    <source>
        <dbReference type="Proteomes" id="UP001198806"/>
    </source>
</evidence>
<keyword evidence="1" id="KW-1277">Toxin-antitoxin system</keyword>
<evidence type="ECO:0000256" key="4">
    <source>
        <dbReference type="ARBA" id="ARBA00024207"/>
    </source>
</evidence>
<comment type="caution">
    <text evidence="5">The sequence shown here is derived from an EMBL/GenBank/DDBJ whole genome shotgun (WGS) entry which is preliminary data.</text>
</comment>
<dbReference type="InterPro" id="IPR008201">
    <property type="entry name" value="HepT-like"/>
</dbReference>
<accession>A0AAP2Q6V7</accession>
<organism evidence="5 6">
    <name type="scientific">Parabacteroides distasonis</name>
    <dbReference type="NCBI Taxonomy" id="823"/>
    <lineage>
        <taxon>Bacteria</taxon>
        <taxon>Pseudomonadati</taxon>
        <taxon>Bacteroidota</taxon>
        <taxon>Bacteroidia</taxon>
        <taxon>Bacteroidales</taxon>
        <taxon>Tannerellaceae</taxon>
        <taxon>Parabacteroides</taxon>
    </lineage>
</organism>
<reference evidence="5" key="1">
    <citation type="submission" date="2021-10" db="EMBL/GenBank/DDBJ databases">
        <title>Collection of gut derived symbiotic bacterial strains cultured from healthy donors.</title>
        <authorList>
            <person name="Lin H."/>
            <person name="Littmann E."/>
            <person name="Kohout C."/>
            <person name="Pamer E.G."/>
        </authorList>
    </citation>
    <scope>NUCLEOTIDE SEQUENCE</scope>
    <source>
        <strain evidence="5">DFI.2.94</strain>
    </source>
</reference>
<dbReference type="Gene3D" id="1.20.120.580">
    <property type="entry name" value="bsu32300-like"/>
    <property type="match status" value="1"/>
</dbReference>
<dbReference type="EMBL" id="JAJCNI010000009">
    <property type="protein sequence ID" value="MCB6518067.1"/>
    <property type="molecule type" value="Genomic_DNA"/>
</dbReference>
<evidence type="ECO:0000313" key="5">
    <source>
        <dbReference type="EMBL" id="MCB6518067.1"/>
    </source>
</evidence>
<dbReference type="GO" id="GO:0110001">
    <property type="term" value="C:toxin-antitoxin complex"/>
    <property type="evidence" value="ECO:0007669"/>
    <property type="project" value="InterPro"/>
</dbReference>
<dbReference type="Pfam" id="PF01934">
    <property type="entry name" value="HepT-like"/>
    <property type="match status" value="1"/>
</dbReference>
<keyword evidence="2" id="KW-0540">Nuclease</keyword>
<dbReference type="GO" id="GO:0016787">
    <property type="term" value="F:hydrolase activity"/>
    <property type="evidence" value="ECO:0007669"/>
    <property type="project" value="UniProtKB-KW"/>
</dbReference>